<dbReference type="InterPro" id="IPR000944">
    <property type="entry name" value="Tscrpt_reg_Rrf2"/>
</dbReference>
<comment type="caution">
    <text evidence="1">The sequence shown here is derived from an EMBL/GenBank/DDBJ whole genome shotgun (WGS) entry which is preliminary data.</text>
</comment>
<keyword evidence="2" id="KW-1185">Reference proteome</keyword>
<dbReference type="RefSeq" id="WP_223877335.1">
    <property type="nucleotide sequence ID" value="NZ_BJDK01000024.1"/>
</dbReference>
<dbReference type="PANTHER" id="PTHR33221:SF15">
    <property type="entry name" value="HTH-TYPE TRANSCRIPTIONAL REGULATOR YWGB-RELATED"/>
    <property type="match status" value="1"/>
</dbReference>
<dbReference type="EMBL" id="JBHSSD010000052">
    <property type="protein sequence ID" value="MFC6165496.1"/>
    <property type="molecule type" value="Genomic_DNA"/>
</dbReference>
<evidence type="ECO:0000313" key="2">
    <source>
        <dbReference type="Proteomes" id="UP001596253"/>
    </source>
</evidence>
<dbReference type="SUPFAM" id="SSF46785">
    <property type="entry name" value="Winged helix' DNA-binding domain"/>
    <property type="match status" value="1"/>
</dbReference>
<evidence type="ECO:0000313" key="1">
    <source>
        <dbReference type="EMBL" id="MFC6165496.1"/>
    </source>
</evidence>
<accession>A0ABW1R9L4</accession>
<dbReference type="PROSITE" id="PS51197">
    <property type="entry name" value="HTH_RRF2_2"/>
    <property type="match status" value="1"/>
</dbReference>
<dbReference type="Gene3D" id="1.10.10.10">
    <property type="entry name" value="Winged helix-like DNA-binding domain superfamily/Winged helix DNA-binding domain"/>
    <property type="match status" value="1"/>
</dbReference>
<dbReference type="Proteomes" id="UP001596253">
    <property type="component" value="Unassembled WGS sequence"/>
</dbReference>
<dbReference type="InterPro" id="IPR036390">
    <property type="entry name" value="WH_DNA-bd_sf"/>
</dbReference>
<reference evidence="2" key="1">
    <citation type="journal article" date="2019" name="Int. J. Syst. Evol. Microbiol.">
        <title>The Global Catalogue of Microorganisms (GCM) 10K type strain sequencing project: providing services to taxonomists for standard genome sequencing and annotation.</title>
        <authorList>
            <consortium name="The Broad Institute Genomics Platform"/>
            <consortium name="The Broad Institute Genome Sequencing Center for Infectious Disease"/>
            <person name="Wu L."/>
            <person name="Ma J."/>
        </authorList>
    </citation>
    <scope>NUCLEOTIDE SEQUENCE [LARGE SCALE GENOMIC DNA]</scope>
    <source>
        <strain evidence="2">CCM 8932</strain>
    </source>
</reference>
<organism evidence="1 2">
    <name type="scientific">Lactiplantibacillus dongliensis</name>
    <dbReference type="NCBI Taxonomy" id="2559919"/>
    <lineage>
        <taxon>Bacteria</taxon>
        <taxon>Bacillati</taxon>
        <taxon>Bacillota</taxon>
        <taxon>Bacilli</taxon>
        <taxon>Lactobacillales</taxon>
        <taxon>Lactobacillaceae</taxon>
        <taxon>Lactiplantibacillus</taxon>
    </lineage>
</organism>
<name>A0ABW1R9L4_9LACO</name>
<dbReference type="InterPro" id="IPR036388">
    <property type="entry name" value="WH-like_DNA-bd_sf"/>
</dbReference>
<sequence>MKYSTKLSDAIHVLTFIALGGNGNHDLSSTAIAHSLNKNASQVRQLMSQLKRADLLSSTTGHPQPQLTRPTTDISLCNIYEAVDARPLLHLNMDTASDCQVGQAMPIVLDAYYQQVQQAAQQTLKAITLADVMAQVQKVEAQS</sequence>
<dbReference type="Pfam" id="PF02082">
    <property type="entry name" value="Rrf2"/>
    <property type="match status" value="1"/>
</dbReference>
<proteinExistence type="predicted"/>
<dbReference type="PANTHER" id="PTHR33221">
    <property type="entry name" value="WINGED HELIX-TURN-HELIX TRANSCRIPTIONAL REGULATOR, RRF2 FAMILY"/>
    <property type="match status" value="1"/>
</dbReference>
<gene>
    <name evidence="1" type="ORF">ACFP3T_12515</name>
</gene>
<protein>
    <submittedName>
        <fullName evidence="1">Rrf2 family transcriptional regulator</fullName>
    </submittedName>
</protein>